<evidence type="ECO:0000313" key="3">
    <source>
        <dbReference type="Proteomes" id="UP000807469"/>
    </source>
</evidence>
<keyword evidence="3" id="KW-1185">Reference proteome</keyword>
<comment type="caution">
    <text evidence="2">The sequence shown here is derived from an EMBL/GenBank/DDBJ whole genome shotgun (WGS) entry which is preliminary data.</text>
</comment>
<name>A0A9P5Z1R3_9AGAR</name>
<gene>
    <name evidence="2" type="ORF">BDN70DRAFT_65014</name>
</gene>
<evidence type="ECO:0000313" key="2">
    <source>
        <dbReference type="EMBL" id="KAF9478175.1"/>
    </source>
</evidence>
<dbReference type="Proteomes" id="UP000807469">
    <property type="component" value="Unassembled WGS sequence"/>
</dbReference>
<reference evidence="2" key="1">
    <citation type="submission" date="2020-11" db="EMBL/GenBank/DDBJ databases">
        <authorList>
            <consortium name="DOE Joint Genome Institute"/>
            <person name="Ahrendt S."/>
            <person name="Riley R."/>
            <person name="Andreopoulos W."/>
            <person name="Labutti K."/>
            <person name="Pangilinan J."/>
            <person name="Ruiz-Duenas F.J."/>
            <person name="Barrasa J.M."/>
            <person name="Sanchez-Garcia M."/>
            <person name="Camarero S."/>
            <person name="Miyauchi S."/>
            <person name="Serrano A."/>
            <person name="Linde D."/>
            <person name="Babiker R."/>
            <person name="Drula E."/>
            <person name="Ayuso-Fernandez I."/>
            <person name="Pacheco R."/>
            <person name="Padilla G."/>
            <person name="Ferreira P."/>
            <person name="Barriuso J."/>
            <person name="Kellner H."/>
            <person name="Castanera R."/>
            <person name="Alfaro M."/>
            <person name="Ramirez L."/>
            <person name="Pisabarro A.G."/>
            <person name="Kuo A."/>
            <person name="Tritt A."/>
            <person name="Lipzen A."/>
            <person name="He G."/>
            <person name="Yan M."/>
            <person name="Ng V."/>
            <person name="Cullen D."/>
            <person name="Martin F."/>
            <person name="Rosso M.-N."/>
            <person name="Henrissat B."/>
            <person name="Hibbett D."/>
            <person name="Martinez A.T."/>
            <person name="Grigoriev I.V."/>
        </authorList>
    </citation>
    <scope>NUCLEOTIDE SEQUENCE</scope>
    <source>
        <strain evidence="2">CIRM-BRFM 674</strain>
    </source>
</reference>
<protein>
    <submittedName>
        <fullName evidence="2">Uncharacterized protein</fullName>
    </submittedName>
</protein>
<organism evidence="2 3">
    <name type="scientific">Pholiota conissans</name>
    <dbReference type="NCBI Taxonomy" id="109636"/>
    <lineage>
        <taxon>Eukaryota</taxon>
        <taxon>Fungi</taxon>
        <taxon>Dikarya</taxon>
        <taxon>Basidiomycota</taxon>
        <taxon>Agaricomycotina</taxon>
        <taxon>Agaricomycetes</taxon>
        <taxon>Agaricomycetidae</taxon>
        <taxon>Agaricales</taxon>
        <taxon>Agaricineae</taxon>
        <taxon>Strophariaceae</taxon>
        <taxon>Pholiota</taxon>
    </lineage>
</organism>
<proteinExistence type="predicted"/>
<sequence>MDVSTSIPSSSNISQFSRIRKVTAELSPAQPKSLTPAEMRSKVVEILADTANGCLQELGYYPGMPAKLQASEARNKAWQTENVKLYEDNVRLAANGKAHQEAIRLVNAPEAERIRHIRNLEVENRALKTQIEHMKAKANADLAGKDQAYANLHKEFSHLTESYNLAYQEILRLRDIISGQSPIQPHFQNQAAHQAYQQQSPPISQKTRQIASTGVPQAPSQVGPMPIPTQNAAQGRSYNAPNAQHQLHRIGPEIIQNEELQRQNLFNSSTRVVSGINSMNPPQMQPPYPPPHIQQVKFI</sequence>
<evidence type="ECO:0000256" key="1">
    <source>
        <dbReference type="SAM" id="MobiDB-lite"/>
    </source>
</evidence>
<feature type="compositionally biased region" description="Polar residues" evidence="1">
    <location>
        <begin position="200"/>
        <end position="220"/>
    </location>
</feature>
<dbReference type="AlphaFoldDB" id="A0A9P5Z1R3"/>
<dbReference type="EMBL" id="MU155241">
    <property type="protein sequence ID" value="KAF9478175.1"/>
    <property type="molecule type" value="Genomic_DNA"/>
</dbReference>
<dbReference type="OrthoDB" id="3263403at2759"/>
<feature type="region of interest" description="Disordered" evidence="1">
    <location>
        <begin position="188"/>
        <end position="236"/>
    </location>
</feature>
<accession>A0A9P5Z1R3</accession>
<feature type="compositionally biased region" description="Low complexity" evidence="1">
    <location>
        <begin position="188"/>
        <end position="199"/>
    </location>
</feature>